<dbReference type="SUPFAM" id="SSF53474">
    <property type="entry name" value="alpha/beta-Hydrolases"/>
    <property type="match status" value="1"/>
</dbReference>
<keyword evidence="1" id="KW-0378">Hydrolase</keyword>
<dbReference type="InterPro" id="IPR029058">
    <property type="entry name" value="AB_hydrolase_fold"/>
</dbReference>
<evidence type="ECO:0000256" key="2">
    <source>
        <dbReference type="ARBA" id="ARBA00038334"/>
    </source>
</evidence>
<dbReference type="InterPro" id="IPR000639">
    <property type="entry name" value="Epox_hydrolase-like"/>
</dbReference>
<dbReference type="ExpressionAtlas" id="A0A2K3E5E2">
    <property type="expression patterns" value="baseline"/>
</dbReference>
<accession>A0A2K3E5E2</accession>
<dbReference type="OrthoDB" id="7130006at2759"/>
<comment type="similarity">
    <text evidence="2">Belongs to the AB hydrolase superfamily. Epoxide hydrolase family.</text>
</comment>
<reference evidence="5 6" key="1">
    <citation type="journal article" date="2007" name="Science">
        <title>The Chlamydomonas genome reveals the evolution of key animal and plant functions.</title>
        <authorList>
            <person name="Merchant S.S."/>
            <person name="Prochnik S.E."/>
            <person name="Vallon O."/>
            <person name="Harris E.H."/>
            <person name="Karpowicz S.J."/>
            <person name="Witman G.B."/>
            <person name="Terry A."/>
            <person name="Salamov A."/>
            <person name="Fritz-Laylin L.K."/>
            <person name="Marechal-Drouard L."/>
            <person name="Marshall W.F."/>
            <person name="Qu L.H."/>
            <person name="Nelson D.R."/>
            <person name="Sanderfoot A.A."/>
            <person name="Spalding M.H."/>
            <person name="Kapitonov V.V."/>
            <person name="Ren Q."/>
            <person name="Ferris P."/>
            <person name="Lindquist E."/>
            <person name="Shapiro H."/>
            <person name="Lucas S.M."/>
            <person name="Grimwood J."/>
            <person name="Schmutz J."/>
            <person name="Cardol P."/>
            <person name="Cerutti H."/>
            <person name="Chanfreau G."/>
            <person name="Chen C.L."/>
            <person name="Cognat V."/>
            <person name="Croft M.T."/>
            <person name="Dent R."/>
            <person name="Dutcher S."/>
            <person name="Fernandez E."/>
            <person name="Fukuzawa H."/>
            <person name="Gonzalez-Ballester D."/>
            <person name="Gonzalez-Halphen D."/>
            <person name="Hallmann A."/>
            <person name="Hanikenne M."/>
            <person name="Hippler M."/>
            <person name="Inwood W."/>
            <person name="Jabbari K."/>
            <person name="Kalanon M."/>
            <person name="Kuras R."/>
            <person name="Lefebvre P.A."/>
            <person name="Lemaire S.D."/>
            <person name="Lobanov A.V."/>
            <person name="Lohr M."/>
            <person name="Manuell A."/>
            <person name="Meier I."/>
            <person name="Mets L."/>
            <person name="Mittag M."/>
            <person name="Mittelmeier T."/>
            <person name="Moroney J.V."/>
            <person name="Moseley J."/>
            <person name="Napoli C."/>
            <person name="Nedelcu A.M."/>
            <person name="Niyogi K."/>
            <person name="Novoselov S.V."/>
            <person name="Paulsen I.T."/>
            <person name="Pazour G."/>
            <person name="Purton S."/>
            <person name="Ral J.P."/>
            <person name="Riano-Pachon D.M."/>
            <person name="Riekhof W."/>
            <person name="Rymarquis L."/>
            <person name="Schroda M."/>
            <person name="Stern D."/>
            <person name="Umen J."/>
            <person name="Willows R."/>
            <person name="Wilson N."/>
            <person name="Zimmer S.L."/>
            <person name="Allmer J."/>
            <person name="Balk J."/>
            <person name="Bisova K."/>
            <person name="Chen C.J."/>
            <person name="Elias M."/>
            <person name="Gendler K."/>
            <person name="Hauser C."/>
            <person name="Lamb M.R."/>
            <person name="Ledford H."/>
            <person name="Long J.C."/>
            <person name="Minagawa J."/>
            <person name="Page M.D."/>
            <person name="Pan J."/>
            <person name="Pootakham W."/>
            <person name="Roje S."/>
            <person name="Rose A."/>
            <person name="Stahlberg E."/>
            <person name="Terauchi A.M."/>
            <person name="Yang P."/>
            <person name="Ball S."/>
            <person name="Bowler C."/>
            <person name="Dieckmann C.L."/>
            <person name="Gladyshev V.N."/>
            <person name="Green P."/>
            <person name="Jorgensen R."/>
            <person name="Mayfield S."/>
            <person name="Mueller-Roeber B."/>
            <person name="Rajamani S."/>
            <person name="Sayre R.T."/>
            <person name="Brokstein P."/>
            <person name="Dubchak I."/>
            <person name="Goodstein D."/>
            <person name="Hornick L."/>
            <person name="Huang Y.W."/>
            <person name="Jhaveri J."/>
            <person name="Luo Y."/>
            <person name="Martinez D."/>
            <person name="Ngau W.C."/>
            <person name="Otillar B."/>
            <person name="Poliakov A."/>
            <person name="Porter A."/>
            <person name="Szajkowski L."/>
            <person name="Werner G."/>
            <person name="Zhou K."/>
            <person name="Grigoriev I.V."/>
            <person name="Rokhsar D.S."/>
            <person name="Grossman A.R."/>
        </authorList>
    </citation>
    <scope>NUCLEOTIDE SEQUENCE [LARGE SCALE GENOMIC DNA]</scope>
    <source>
        <strain evidence="6">CC-503</strain>
    </source>
</reference>
<dbReference type="Gene3D" id="3.40.50.1820">
    <property type="entry name" value="alpha/beta hydrolase"/>
    <property type="match status" value="1"/>
</dbReference>
<dbReference type="Proteomes" id="UP000006906">
    <property type="component" value="Chromosome 1"/>
</dbReference>
<gene>
    <name evidence="5" type="ORF">CHLRE_01g010550v5</name>
</gene>
<evidence type="ECO:0000313" key="5">
    <source>
        <dbReference type="EMBL" id="PNW88008.1"/>
    </source>
</evidence>
<dbReference type="Gramene" id="PNW88008">
    <property type="protein sequence ID" value="PNW88008"/>
    <property type="gene ID" value="CHLRE_01g010550v5"/>
</dbReference>
<proteinExistence type="inferred from homology"/>
<feature type="region of interest" description="Disordered" evidence="3">
    <location>
        <begin position="1"/>
        <end position="24"/>
    </location>
</feature>
<organism evidence="5 6">
    <name type="scientific">Chlamydomonas reinhardtii</name>
    <name type="common">Chlamydomonas smithii</name>
    <dbReference type="NCBI Taxonomy" id="3055"/>
    <lineage>
        <taxon>Eukaryota</taxon>
        <taxon>Viridiplantae</taxon>
        <taxon>Chlorophyta</taxon>
        <taxon>core chlorophytes</taxon>
        <taxon>Chlorophyceae</taxon>
        <taxon>CS clade</taxon>
        <taxon>Chlamydomonadales</taxon>
        <taxon>Chlamydomonadaceae</taxon>
        <taxon>Chlamydomonas</taxon>
    </lineage>
</organism>
<evidence type="ECO:0000256" key="3">
    <source>
        <dbReference type="SAM" id="MobiDB-lite"/>
    </source>
</evidence>
<evidence type="ECO:0000256" key="1">
    <source>
        <dbReference type="ARBA" id="ARBA00022801"/>
    </source>
</evidence>
<keyword evidence="6" id="KW-1185">Reference proteome</keyword>
<dbReference type="InParanoid" id="A0A2K3E5E2"/>
<dbReference type="KEGG" id="cre:CHLRE_01g010550v5"/>
<dbReference type="GeneID" id="66051972"/>
<dbReference type="STRING" id="3055.A0A2K3E5E2"/>
<dbReference type="GO" id="GO:0016787">
    <property type="term" value="F:hydrolase activity"/>
    <property type="evidence" value="ECO:0000318"/>
    <property type="project" value="GO_Central"/>
</dbReference>
<dbReference type="PRINTS" id="PR00111">
    <property type="entry name" value="ABHYDROLASE"/>
</dbReference>
<feature type="domain" description="AB hydrolase-1" evidence="4">
    <location>
        <begin position="191"/>
        <end position="460"/>
    </location>
</feature>
<dbReference type="AlphaFoldDB" id="A0A2K3E5E2"/>
<dbReference type="InterPro" id="IPR000073">
    <property type="entry name" value="AB_hydrolase_1"/>
</dbReference>
<name>A0A2K3E5E2_CHLRE</name>
<dbReference type="FunCoup" id="A0A2K3E5E2">
    <property type="interactions" value="922"/>
</dbReference>
<evidence type="ECO:0000259" key="4">
    <source>
        <dbReference type="Pfam" id="PF00561"/>
    </source>
</evidence>
<evidence type="ECO:0000313" key="6">
    <source>
        <dbReference type="Proteomes" id="UP000006906"/>
    </source>
</evidence>
<sequence>MRNTRRVTEQLLDPHSSPALSRERVSAPQQLYAAETVYERVEALDAVPTVSGLRGLLLCAAAAPPVWAVLAAILARELAARGPGVFFSSRHRRLEDLPLPPALSPGGAPLGPPVPLREALSAEAAEAAAAGGAGGGGGGGEPRLMRVMIDVGGGVRLHAVRYAASASSPTAASSPASGSASSPTSAGPRKPLMLMLHGFPECWYSWRDQLAAFRDEYEVVAVDMRGFGWSDKPAGVGAYGLEALSEDVKAVVGALGYSSCTLLAHDWGGVVAWAAAGRYPGLCDRLVALAAPHWLLYKSNWGPEQALRSAYFITFQAPWAAEALLTHSDAHFLEGLWAPGADTAPRTAAGAVTRQDMEVYKAALLQPGAATAALNYYRALLRGDVGLRPVSPEVDRALRRRLAELPVLVVWGEQDHALGVGNLRGLEQVGAGVGNLRGLEQVAPRAEVHVLPGVSHWIQGDARAPLAALMADWLARHPLPPQAR</sequence>
<protein>
    <recommendedName>
        <fullName evidence="4">AB hydrolase-1 domain-containing protein</fullName>
    </recommendedName>
</protein>
<dbReference type="RefSeq" id="XP_042928204.1">
    <property type="nucleotide sequence ID" value="XM_043058289.1"/>
</dbReference>
<dbReference type="PRINTS" id="PR00412">
    <property type="entry name" value="EPOXHYDRLASE"/>
</dbReference>
<dbReference type="PANTHER" id="PTHR43329">
    <property type="entry name" value="EPOXIDE HYDROLASE"/>
    <property type="match status" value="1"/>
</dbReference>
<dbReference type="Pfam" id="PF00561">
    <property type="entry name" value="Abhydrolase_1"/>
    <property type="match status" value="1"/>
</dbReference>
<dbReference type="EMBL" id="CM008962">
    <property type="protein sequence ID" value="PNW88008.1"/>
    <property type="molecule type" value="Genomic_DNA"/>
</dbReference>